<dbReference type="CDD" id="cd00082">
    <property type="entry name" value="HisKA"/>
    <property type="match status" value="1"/>
</dbReference>
<dbReference type="PANTHER" id="PTHR43547">
    <property type="entry name" value="TWO-COMPONENT HISTIDINE KINASE"/>
    <property type="match status" value="1"/>
</dbReference>
<dbReference type="InterPro" id="IPR009057">
    <property type="entry name" value="Homeodomain-like_sf"/>
</dbReference>
<feature type="modified residue" description="4-aspartylphosphate" evidence="7">
    <location>
        <position position="1088"/>
    </location>
</feature>
<organism evidence="11 12">
    <name type="scientific">Spongiivirga citrea</name>
    <dbReference type="NCBI Taxonomy" id="1481457"/>
    <lineage>
        <taxon>Bacteria</taxon>
        <taxon>Pseudomonadati</taxon>
        <taxon>Bacteroidota</taxon>
        <taxon>Flavobacteriia</taxon>
        <taxon>Flavobacteriales</taxon>
        <taxon>Flavobacteriaceae</taxon>
        <taxon>Spongiivirga</taxon>
    </lineage>
</organism>
<dbReference type="Gene3D" id="2.130.10.10">
    <property type="entry name" value="YVTN repeat-like/Quinoprotein amine dehydrogenase"/>
    <property type="match status" value="2"/>
</dbReference>
<dbReference type="InterPro" id="IPR018062">
    <property type="entry name" value="HTH_AraC-typ_CS"/>
</dbReference>
<dbReference type="SUPFAM" id="SSF55874">
    <property type="entry name" value="ATPase domain of HSP90 chaperone/DNA topoisomerase II/histidine kinase"/>
    <property type="match status" value="1"/>
</dbReference>
<dbReference type="SMART" id="SM00342">
    <property type="entry name" value="HTH_ARAC"/>
    <property type="match status" value="1"/>
</dbReference>
<feature type="domain" description="Response regulatory" evidence="10">
    <location>
        <begin position="1040"/>
        <end position="1155"/>
    </location>
</feature>
<dbReference type="InterPro" id="IPR011047">
    <property type="entry name" value="Quinoprotein_ADH-like_sf"/>
</dbReference>
<protein>
    <recommendedName>
        <fullName evidence="2">histidine kinase</fullName>
        <ecNumber evidence="2">2.7.13.3</ecNumber>
    </recommendedName>
</protein>
<feature type="domain" description="HTH araC/xylS-type" evidence="8">
    <location>
        <begin position="1187"/>
        <end position="1286"/>
    </location>
</feature>
<evidence type="ECO:0000256" key="3">
    <source>
        <dbReference type="ARBA" id="ARBA00022553"/>
    </source>
</evidence>
<evidence type="ECO:0000256" key="1">
    <source>
        <dbReference type="ARBA" id="ARBA00000085"/>
    </source>
</evidence>
<dbReference type="SUPFAM" id="SSF52172">
    <property type="entry name" value="CheY-like"/>
    <property type="match status" value="1"/>
</dbReference>
<dbReference type="Gene3D" id="2.60.40.10">
    <property type="entry name" value="Immunoglobulins"/>
    <property type="match status" value="1"/>
</dbReference>
<evidence type="ECO:0000313" key="11">
    <source>
        <dbReference type="EMBL" id="NER17065.1"/>
    </source>
</evidence>
<dbReference type="InterPro" id="IPR036890">
    <property type="entry name" value="HATPase_C_sf"/>
</dbReference>
<dbReference type="Gene3D" id="3.30.565.10">
    <property type="entry name" value="Histidine kinase-like ATPase, C-terminal domain"/>
    <property type="match status" value="1"/>
</dbReference>
<dbReference type="SUPFAM" id="SSF63829">
    <property type="entry name" value="Calcium-dependent phosphotriesterase"/>
    <property type="match status" value="1"/>
</dbReference>
<keyword evidence="5" id="KW-0238">DNA-binding</keyword>
<dbReference type="PANTHER" id="PTHR43547:SF2">
    <property type="entry name" value="HYBRID SIGNAL TRANSDUCTION HISTIDINE KINASE C"/>
    <property type="match status" value="1"/>
</dbReference>
<sequence>MRYLGIAVIICGLNIQILKSQQQDKINLEPVNDGLINSWVSAITQDSLGFIWIGTQDGLHRYDGYRYQVYRNSPDDDASIAANWIKDIAIDSNGDFWLGTYGGGVCKFSARTDTFTNFAKDSINKFSSKLVSGIAAISENHILSATEDGYVQFNITKNTYKNLNIGHFQSDIAKDGSTIWLVDKSDVLIKYNLDDETLNQIYAFDERVIKLVYVPNVGLIVGMKNRLILFNNDKPTKEFDIPNDLKTIEIAQDGSILIVVKNGLYQLDIKTSTIKQLEVNIDLNQYELETIFIDESNTLWLGTNKGLFKQEKKYRAFAQNHIKLHGRRITKHKETLYVGGSQGLYRILKTPEQLIKNRRILGLYSTNDELLASSDYSYYYKINNQEIDSIQIGEKTGQKLRVLGLEIDKNKRKWIGSWSGLFLFDPDNQPLGHISIETESNLGESKITQMHLDHNDRMWIITSGYGIFRIDNASTILIDEISKHIINYRNEAGNRNSINSNLLLSLEEDENGNMWFGTEAGVANYNENNSAFDRMYYQDELLNKKIMTIRKDGQNQLWITTINDGIYVFEQSGKTITHYTKSDGLISNAFLYGSGYYDAKNNSMYLGTDEGVQIIDLSKNLKSSISKSPVITEIMVNTTNDKTLIAPAKAPYVNKLTLAANQNDFAIRFSTLNFDNPQKIRYYYTVDQKNWKLADFQTAYFTNMPYGKQTLTLKSVYDGDENTTAVTTLPIFISPPWFLSNTAKFGYILLFLGMLYGIYRYQKWRWQMKLNLNIEKQEAAHFKKLNEQKSRLYTDIAHEFKTPLTLISGPLEDQLRNNDISNKDRTNISIASRNVERLTVLVDQLLGLAKLDDGKQKLHLKSGDLGLFLHSLVESFEYQATKRQIGFVKDIQIVKQVFYDEDVIEKIVVNLLSNALKYTSNNGDCFFSAKIESNQLLIVVKNDADELNSLQLEKVFTRFYQFNDHNEGTGIGLALTKELVELCKGTINVFVEDDQKIAFKVVLPIKTNSQTTTDTTSINYSIKTNASNEFDETNTSELPILLVIEDNNELRTFIQNNFVKTYQVLEAANGKTGLEMALEYVPDVILSDIQMPLMNGMELCDTLKADERTSHIPVILLTASFNQEHELKGLSSGADDYITKPFKLAILEQRIANQVNIRKQLRARYQKGMILKPKDLALTSIDEAFLNNIKNILDSHITDSAFTAEKFCEYANVSRMQLHRKLVALTGMSTSAFIRSQRLQLATEMLKNSDQTINEIAYAIGFNTPTYFMRCFKETFGKTPSEYLETELK</sequence>
<evidence type="ECO:0000256" key="2">
    <source>
        <dbReference type="ARBA" id="ARBA00012438"/>
    </source>
</evidence>
<dbReference type="InterPro" id="IPR003594">
    <property type="entry name" value="HATPase_dom"/>
</dbReference>
<dbReference type="Gene3D" id="1.10.287.130">
    <property type="match status" value="1"/>
</dbReference>
<proteinExistence type="predicted"/>
<dbReference type="SMART" id="SM00387">
    <property type="entry name" value="HATPase_c"/>
    <property type="match status" value="1"/>
</dbReference>
<evidence type="ECO:0000256" key="5">
    <source>
        <dbReference type="ARBA" id="ARBA00023125"/>
    </source>
</evidence>
<dbReference type="EC" id="2.7.13.3" evidence="2"/>
<dbReference type="SUPFAM" id="SSF46689">
    <property type="entry name" value="Homeodomain-like"/>
    <property type="match status" value="1"/>
</dbReference>
<dbReference type="InterPro" id="IPR020449">
    <property type="entry name" value="Tscrpt_reg_AraC-type_HTH"/>
</dbReference>
<dbReference type="GO" id="GO:0043565">
    <property type="term" value="F:sequence-specific DNA binding"/>
    <property type="evidence" value="ECO:0007669"/>
    <property type="project" value="InterPro"/>
</dbReference>
<dbReference type="Pfam" id="PF00072">
    <property type="entry name" value="Response_reg"/>
    <property type="match status" value="1"/>
</dbReference>
<dbReference type="PRINTS" id="PR00032">
    <property type="entry name" value="HTHARAC"/>
</dbReference>
<dbReference type="SUPFAM" id="SSF50998">
    <property type="entry name" value="Quinoprotein alcohol dehydrogenase-like"/>
    <property type="match status" value="1"/>
</dbReference>
<dbReference type="PROSITE" id="PS00041">
    <property type="entry name" value="HTH_ARAC_FAMILY_1"/>
    <property type="match status" value="1"/>
</dbReference>
<keyword evidence="6" id="KW-0804">Transcription</keyword>
<comment type="catalytic activity">
    <reaction evidence="1">
        <text>ATP + protein L-histidine = ADP + protein N-phospho-L-histidine.</text>
        <dbReference type="EC" id="2.7.13.3"/>
    </reaction>
</comment>
<dbReference type="InterPro" id="IPR018060">
    <property type="entry name" value="HTH_AraC"/>
</dbReference>
<dbReference type="Proteomes" id="UP000474296">
    <property type="component" value="Unassembled WGS sequence"/>
</dbReference>
<dbReference type="SUPFAM" id="SSF47384">
    <property type="entry name" value="Homodimeric domain of signal transducing histidine kinase"/>
    <property type="match status" value="1"/>
</dbReference>
<dbReference type="GO" id="GO:0000155">
    <property type="term" value="F:phosphorelay sensor kinase activity"/>
    <property type="evidence" value="ECO:0007669"/>
    <property type="project" value="InterPro"/>
</dbReference>
<dbReference type="InterPro" id="IPR005467">
    <property type="entry name" value="His_kinase_dom"/>
</dbReference>
<dbReference type="Pfam" id="PF07494">
    <property type="entry name" value="Reg_prop"/>
    <property type="match status" value="3"/>
</dbReference>
<dbReference type="InterPro" id="IPR003661">
    <property type="entry name" value="HisK_dim/P_dom"/>
</dbReference>
<dbReference type="EMBL" id="JAABOQ010000003">
    <property type="protein sequence ID" value="NER17065.1"/>
    <property type="molecule type" value="Genomic_DNA"/>
</dbReference>
<evidence type="ECO:0000256" key="4">
    <source>
        <dbReference type="ARBA" id="ARBA00023015"/>
    </source>
</evidence>
<dbReference type="SMART" id="SM00388">
    <property type="entry name" value="HisKA"/>
    <property type="match status" value="1"/>
</dbReference>
<dbReference type="InterPro" id="IPR015943">
    <property type="entry name" value="WD40/YVTN_repeat-like_dom_sf"/>
</dbReference>
<dbReference type="PROSITE" id="PS50109">
    <property type="entry name" value="HIS_KIN"/>
    <property type="match status" value="1"/>
</dbReference>
<dbReference type="InterPro" id="IPR036097">
    <property type="entry name" value="HisK_dim/P_sf"/>
</dbReference>
<dbReference type="Gene3D" id="3.40.50.2300">
    <property type="match status" value="1"/>
</dbReference>
<evidence type="ECO:0000259" key="9">
    <source>
        <dbReference type="PROSITE" id="PS50109"/>
    </source>
</evidence>
<name>A0A6M0CGW5_9FLAO</name>
<dbReference type="InterPro" id="IPR011110">
    <property type="entry name" value="Reg_prop"/>
</dbReference>
<evidence type="ECO:0000256" key="6">
    <source>
        <dbReference type="ARBA" id="ARBA00023163"/>
    </source>
</evidence>
<evidence type="ECO:0000259" key="10">
    <source>
        <dbReference type="PROSITE" id="PS50110"/>
    </source>
</evidence>
<dbReference type="PROSITE" id="PS01124">
    <property type="entry name" value="HTH_ARAC_FAMILY_2"/>
    <property type="match status" value="1"/>
</dbReference>
<evidence type="ECO:0000256" key="7">
    <source>
        <dbReference type="PROSITE-ProRule" id="PRU00169"/>
    </source>
</evidence>
<dbReference type="RefSeq" id="WP_164031129.1">
    <property type="nucleotide sequence ID" value="NZ_JAABOQ010000003.1"/>
</dbReference>
<accession>A0A6M0CGW5</accession>
<dbReference type="InterPro" id="IPR011006">
    <property type="entry name" value="CheY-like_superfamily"/>
</dbReference>
<evidence type="ECO:0000313" key="12">
    <source>
        <dbReference type="Proteomes" id="UP000474296"/>
    </source>
</evidence>
<evidence type="ECO:0000259" key="8">
    <source>
        <dbReference type="PROSITE" id="PS01124"/>
    </source>
</evidence>
<gene>
    <name evidence="11" type="ORF">GWK10_07575</name>
</gene>
<dbReference type="InterPro" id="IPR001789">
    <property type="entry name" value="Sig_transdc_resp-reg_receiver"/>
</dbReference>
<keyword evidence="12" id="KW-1185">Reference proteome</keyword>
<dbReference type="Pfam" id="PF12833">
    <property type="entry name" value="HTH_18"/>
    <property type="match status" value="1"/>
</dbReference>
<dbReference type="InterPro" id="IPR013783">
    <property type="entry name" value="Ig-like_fold"/>
</dbReference>
<dbReference type="PROSITE" id="PS50110">
    <property type="entry name" value="RESPONSE_REGULATORY"/>
    <property type="match status" value="1"/>
</dbReference>
<dbReference type="Pfam" id="PF02518">
    <property type="entry name" value="HATPase_c"/>
    <property type="match status" value="1"/>
</dbReference>
<keyword evidence="3 7" id="KW-0597">Phosphoprotein</keyword>
<dbReference type="Gene3D" id="1.10.10.60">
    <property type="entry name" value="Homeodomain-like"/>
    <property type="match status" value="1"/>
</dbReference>
<keyword evidence="4" id="KW-0805">Transcription regulation</keyword>
<comment type="caution">
    <text evidence="11">The sequence shown here is derived from an EMBL/GenBank/DDBJ whole genome shotgun (WGS) entry which is preliminary data.</text>
</comment>
<dbReference type="SMART" id="SM00448">
    <property type="entry name" value="REC"/>
    <property type="match status" value="1"/>
</dbReference>
<dbReference type="Pfam" id="PF00512">
    <property type="entry name" value="HisKA"/>
    <property type="match status" value="1"/>
</dbReference>
<dbReference type="GO" id="GO:0003700">
    <property type="term" value="F:DNA-binding transcription factor activity"/>
    <property type="evidence" value="ECO:0007669"/>
    <property type="project" value="InterPro"/>
</dbReference>
<reference evidence="11 12" key="1">
    <citation type="submission" date="2020-01" db="EMBL/GenBank/DDBJ databases">
        <title>Spongiivirga citrea KCTC 32990T.</title>
        <authorList>
            <person name="Wang G."/>
        </authorList>
    </citation>
    <scope>NUCLEOTIDE SEQUENCE [LARGE SCALE GENOMIC DNA]</scope>
    <source>
        <strain evidence="11 12">KCTC 32990</strain>
    </source>
</reference>
<feature type="domain" description="Histidine kinase" evidence="9">
    <location>
        <begin position="795"/>
        <end position="1007"/>
    </location>
</feature>